<dbReference type="Pfam" id="PF00108">
    <property type="entry name" value="Thiolase_N"/>
    <property type="match status" value="1"/>
</dbReference>
<accession>A0A2N5Y079</accession>
<dbReference type="Proteomes" id="UP000234845">
    <property type="component" value="Unassembled WGS sequence"/>
</dbReference>
<comment type="caution">
    <text evidence="3">The sequence shown here is derived from an EMBL/GenBank/DDBJ whole genome shotgun (WGS) entry which is preliminary data.</text>
</comment>
<keyword evidence="4" id="KW-1185">Reference proteome</keyword>
<dbReference type="PIRSF" id="PIRSF000429">
    <property type="entry name" value="Ac-CoA_Ac_transf"/>
    <property type="match status" value="1"/>
</dbReference>
<dbReference type="EMBL" id="PKLZ01000010">
    <property type="protein sequence ID" value="PLW81801.1"/>
    <property type="molecule type" value="Genomic_DNA"/>
</dbReference>
<dbReference type="Gene3D" id="3.40.47.10">
    <property type="match status" value="1"/>
</dbReference>
<dbReference type="GO" id="GO:0003988">
    <property type="term" value="F:acetyl-CoA C-acyltransferase activity"/>
    <property type="evidence" value="ECO:0007669"/>
    <property type="project" value="UniProtKB-ARBA"/>
</dbReference>
<protein>
    <submittedName>
        <fullName evidence="3">Thiolase</fullName>
    </submittedName>
</protein>
<dbReference type="RefSeq" id="WP_101522084.1">
    <property type="nucleotide sequence ID" value="NZ_PKLZ01000010.1"/>
</dbReference>
<reference evidence="4" key="1">
    <citation type="submission" date="2017-11" db="EMBL/GenBank/DDBJ databases">
        <title>The draft genome sequence of Chromatocurvus sp. F02.</title>
        <authorList>
            <person name="Du Z.-J."/>
            <person name="Chang Y.-Q."/>
        </authorList>
    </citation>
    <scope>NUCLEOTIDE SEQUENCE [LARGE SCALE GENOMIC DNA]</scope>
    <source>
        <strain evidence="4">F02</strain>
    </source>
</reference>
<evidence type="ECO:0000313" key="3">
    <source>
        <dbReference type="EMBL" id="PLW81801.1"/>
    </source>
</evidence>
<dbReference type="InterPro" id="IPR002155">
    <property type="entry name" value="Thiolase"/>
</dbReference>
<proteinExistence type="predicted"/>
<evidence type="ECO:0000259" key="2">
    <source>
        <dbReference type="Pfam" id="PF22691"/>
    </source>
</evidence>
<evidence type="ECO:0000259" key="1">
    <source>
        <dbReference type="Pfam" id="PF00108"/>
    </source>
</evidence>
<sequence length="414" mass="43855">MKDVYIVGVGMTPFGRFLNRSLTAISEEAVGLSLTDAGLSHDDIEAITFANATQGAMEGQFGIRGQVALSGLPFDGVPIINVENACASASTALQIAMTQIQASQVDIALVIGAEKMCHTDSALSMAAFQGSWDRANSENTMGRLDAMSAVVPTPAEEAARESTRTVFMDIYAAFAKYHMGRFGTTQRQIAAVAAKNHRHSVENPLSQYRKPFTTEEVLASRLIAWPFTLPMCSPISDGAAAAIICSESALKRMAHPGRAVKIRACCLMNGGRREHTEIEKHISRRAALKAYETAGVAPKDIDVVECHDATAFGEIQQSENLGFFDFGEGGPGAERGETTLGGRIPFNPSGGLESKGHPIGATGLGQIHELVTQLRGEAGPRQVTGARLALQENGGGLIGIEEAAVVVSILEACR</sequence>
<dbReference type="AlphaFoldDB" id="A0A2N5Y079"/>
<gene>
    <name evidence="3" type="ORF">CWI75_13715</name>
</gene>
<feature type="domain" description="Thiolase C-terminal" evidence="2">
    <location>
        <begin position="281"/>
        <end position="404"/>
    </location>
</feature>
<name>A0A2N5Y079_9GAMM</name>
<dbReference type="PANTHER" id="PTHR42870:SF1">
    <property type="entry name" value="NON-SPECIFIC LIPID-TRANSFER PROTEIN-LIKE 2"/>
    <property type="match status" value="1"/>
</dbReference>
<dbReference type="InterPro" id="IPR055140">
    <property type="entry name" value="Thiolase_C_2"/>
</dbReference>
<dbReference type="InterPro" id="IPR016039">
    <property type="entry name" value="Thiolase-like"/>
</dbReference>
<dbReference type="Pfam" id="PF22691">
    <property type="entry name" value="Thiolase_C_1"/>
    <property type="match status" value="1"/>
</dbReference>
<dbReference type="InterPro" id="IPR020616">
    <property type="entry name" value="Thiolase_N"/>
</dbReference>
<dbReference type="SUPFAM" id="SSF53901">
    <property type="entry name" value="Thiolase-like"/>
    <property type="match status" value="2"/>
</dbReference>
<dbReference type="OrthoDB" id="7053663at2"/>
<evidence type="ECO:0000313" key="4">
    <source>
        <dbReference type="Proteomes" id="UP000234845"/>
    </source>
</evidence>
<dbReference type="PANTHER" id="PTHR42870">
    <property type="entry name" value="ACETYL-COA C-ACETYLTRANSFERASE"/>
    <property type="match status" value="1"/>
</dbReference>
<feature type="domain" description="Thiolase N-terminal" evidence="1">
    <location>
        <begin position="4"/>
        <end position="208"/>
    </location>
</feature>
<organism evidence="3 4">
    <name type="scientific">Kineobactrum sediminis</name>
    <dbReference type="NCBI Taxonomy" id="1905677"/>
    <lineage>
        <taxon>Bacteria</taxon>
        <taxon>Pseudomonadati</taxon>
        <taxon>Pseudomonadota</taxon>
        <taxon>Gammaproteobacteria</taxon>
        <taxon>Cellvibrionales</taxon>
        <taxon>Halieaceae</taxon>
        <taxon>Kineobactrum</taxon>
    </lineage>
</organism>
<dbReference type="CDD" id="cd00829">
    <property type="entry name" value="SCP-x_thiolase"/>
    <property type="match status" value="1"/>
</dbReference>